<name>A0AAD5UJD1_9FUNG</name>
<proteinExistence type="predicted"/>
<dbReference type="InterPro" id="IPR038792">
    <property type="entry name" value="CFAP97D1/2"/>
</dbReference>
<accession>A0AAD5UJD1</accession>
<evidence type="ECO:0000313" key="2">
    <source>
        <dbReference type="EMBL" id="KAJ3259455.1"/>
    </source>
</evidence>
<feature type="region of interest" description="Disordered" evidence="1">
    <location>
        <begin position="312"/>
        <end position="337"/>
    </location>
</feature>
<dbReference type="PANTHER" id="PTHR33768">
    <property type="entry name" value="MIP11318P"/>
    <property type="match status" value="1"/>
</dbReference>
<dbReference type="Proteomes" id="UP001210925">
    <property type="component" value="Unassembled WGS sequence"/>
</dbReference>
<sequence length="337" mass="39324">MEDQAVSETTQESVPMAEPEQIEQIEQNEPVEQNNDQLTPGQPKEILRESNKSIKRHSLKKDSTNSKSETNKKESADKVEKSESFFAIDPLEKIESPDLSPSIAEEQKKLLDPFPHRHYITFHPCVNKLLDMKWDQNLRTMHLKKLKGIKSNIDNKPPKQLPHLEHKLKKIQMENEAHDPDIHQTKYPQICTNATVRAREQTRISIENKKMLHRLETKQPHISHRELDVDRYKSLAYLENISGFPQKYIEQRQEYSERIKQKKPKVAAVNPVLRKTFLNTIDTNKYLRRFEKKVLPEIRPRTSNVVERTMMDALSDASDDKPIEQDTEAPTEAIQEA</sequence>
<gene>
    <name evidence="2" type="ORF">HK103_002358</name>
</gene>
<dbReference type="AlphaFoldDB" id="A0AAD5UJD1"/>
<protein>
    <submittedName>
        <fullName evidence="2">Uncharacterized protein</fullName>
    </submittedName>
</protein>
<feature type="compositionally biased region" description="Polar residues" evidence="1">
    <location>
        <begin position="1"/>
        <end position="13"/>
    </location>
</feature>
<feature type="region of interest" description="Disordered" evidence="1">
    <location>
        <begin position="1"/>
        <end position="81"/>
    </location>
</feature>
<evidence type="ECO:0000256" key="1">
    <source>
        <dbReference type="SAM" id="MobiDB-lite"/>
    </source>
</evidence>
<reference evidence="2" key="1">
    <citation type="submission" date="2020-05" db="EMBL/GenBank/DDBJ databases">
        <title>Phylogenomic resolution of chytrid fungi.</title>
        <authorList>
            <person name="Stajich J.E."/>
            <person name="Amses K."/>
            <person name="Simmons R."/>
            <person name="Seto K."/>
            <person name="Myers J."/>
            <person name="Bonds A."/>
            <person name="Quandt C.A."/>
            <person name="Barry K."/>
            <person name="Liu P."/>
            <person name="Grigoriev I."/>
            <person name="Longcore J.E."/>
            <person name="James T.Y."/>
        </authorList>
    </citation>
    <scope>NUCLEOTIDE SEQUENCE</scope>
    <source>
        <strain evidence="2">PLAUS21</strain>
    </source>
</reference>
<evidence type="ECO:0000313" key="3">
    <source>
        <dbReference type="Proteomes" id="UP001210925"/>
    </source>
</evidence>
<organism evidence="2 3">
    <name type="scientific">Boothiomyces macroporosus</name>
    <dbReference type="NCBI Taxonomy" id="261099"/>
    <lineage>
        <taxon>Eukaryota</taxon>
        <taxon>Fungi</taxon>
        <taxon>Fungi incertae sedis</taxon>
        <taxon>Chytridiomycota</taxon>
        <taxon>Chytridiomycota incertae sedis</taxon>
        <taxon>Chytridiomycetes</taxon>
        <taxon>Rhizophydiales</taxon>
        <taxon>Terramycetaceae</taxon>
        <taxon>Boothiomyces</taxon>
    </lineage>
</organism>
<comment type="caution">
    <text evidence="2">The sequence shown here is derived from an EMBL/GenBank/DDBJ whole genome shotgun (WGS) entry which is preliminary data.</text>
</comment>
<dbReference type="PANTHER" id="PTHR33768:SF3">
    <property type="entry name" value="MIP11318P"/>
    <property type="match status" value="1"/>
</dbReference>
<keyword evidence="3" id="KW-1185">Reference proteome</keyword>
<dbReference type="EMBL" id="JADGKB010000018">
    <property type="protein sequence ID" value="KAJ3259455.1"/>
    <property type="molecule type" value="Genomic_DNA"/>
</dbReference>
<feature type="compositionally biased region" description="Low complexity" evidence="1">
    <location>
        <begin position="18"/>
        <end position="35"/>
    </location>
</feature>
<feature type="compositionally biased region" description="Basic and acidic residues" evidence="1">
    <location>
        <begin position="60"/>
        <end position="81"/>
    </location>
</feature>